<feature type="region of interest" description="Disordered" evidence="1">
    <location>
        <begin position="66"/>
        <end position="89"/>
    </location>
</feature>
<dbReference type="EMBL" id="KZ613848">
    <property type="protein sequence ID" value="PMD56134.1"/>
    <property type="molecule type" value="Genomic_DNA"/>
</dbReference>
<name>A0A2J6SZE0_9HELO</name>
<protein>
    <submittedName>
        <fullName evidence="2">Uncharacterized protein</fullName>
    </submittedName>
</protein>
<dbReference type="InParanoid" id="A0A2J6SZE0"/>
<organism evidence="2 3">
    <name type="scientific">Hyaloscypha bicolor E</name>
    <dbReference type="NCBI Taxonomy" id="1095630"/>
    <lineage>
        <taxon>Eukaryota</taxon>
        <taxon>Fungi</taxon>
        <taxon>Dikarya</taxon>
        <taxon>Ascomycota</taxon>
        <taxon>Pezizomycotina</taxon>
        <taxon>Leotiomycetes</taxon>
        <taxon>Helotiales</taxon>
        <taxon>Hyaloscyphaceae</taxon>
        <taxon>Hyaloscypha</taxon>
        <taxon>Hyaloscypha bicolor</taxon>
    </lineage>
</organism>
<proteinExistence type="predicted"/>
<sequence length="249" mass="28105">MPHVGKGTWHHCPGLDGRVDGYPAACRIGPQNFCITHNRTCPKHPDWFFTMNRKCLLCLNAEAAEERREKQRRKTHDGEEPEEETEYTTEIRTEIVKGKRRKVEVKAPKNPVKKATPNMIKKKDKLKEQRRAKRIDVLASKLPDLDMAENPLNDTTGNPLPMPTYQQLVETATEMVDNIPWKDLRPILADEGVSENSLPPISPDLSLNKAVIGCVIVRVTGVQIPHHNWVLASGVGTKGVFTMDSRCVF</sequence>
<reference evidence="2 3" key="1">
    <citation type="submission" date="2016-04" db="EMBL/GenBank/DDBJ databases">
        <title>A degradative enzymes factory behind the ericoid mycorrhizal symbiosis.</title>
        <authorList>
            <consortium name="DOE Joint Genome Institute"/>
            <person name="Martino E."/>
            <person name="Morin E."/>
            <person name="Grelet G."/>
            <person name="Kuo A."/>
            <person name="Kohler A."/>
            <person name="Daghino S."/>
            <person name="Barry K."/>
            <person name="Choi C."/>
            <person name="Cichocki N."/>
            <person name="Clum A."/>
            <person name="Copeland A."/>
            <person name="Hainaut M."/>
            <person name="Haridas S."/>
            <person name="Labutti K."/>
            <person name="Lindquist E."/>
            <person name="Lipzen A."/>
            <person name="Khouja H.-R."/>
            <person name="Murat C."/>
            <person name="Ohm R."/>
            <person name="Olson A."/>
            <person name="Spatafora J."/>
            <person name="Veneault-Fourrey C."/>
            <person name="Henrissat B."/>
            <person name="Grigoriev I."/>
            <person name="Martin F."/>
            <person name="Perotto S."/>
        </authorList>
    </citation>
    <scope>NUCLEOTIDE SEQUENCE [LARGE SCALE GENOMIC DNA]</scope>
    <source>
        <strain evidence="2 3">E</strain>
    </source>
</reference>
<dbReference type="GeneID" id="36591567"/>
<dbReference type="OrthoDB" id="3552642at2759"/>
<accession>A0A2J6SZE0</accession>
<evidence type="ECO:0000256" key="1">
    <source>
        <dbReference type="SAM" id="MobiDB-lite"/>
    </source>
</evidence>
<dbReference type="AlphaFoldDB" id="A0A2J6SZE0"/>
<dbReference type="RefSeq" id="XP_024733038.1">
    <property type="nucleotide sequence ID" value="XM_024883490.1"/>
</dbReference>
<dbReference type="Proteomes" id="UP000235371">
    <property type="component" value="Unassembled WGS sequence"/>
</dbReference>
<evidence type="ECO:0000313" key="3">
    <source>
        <dbReference type="Proteomes" id="UP000235371"/>
    </source>
</evidence>
<keyword evidence="3" id="KW-1185">Reference proteome</keyword>
<gene>
    <name evidence="2" type="ORF">K444DRAFT_632565</name>
</gene>
<evidence type="ECO:0000313" key="2">
    <source>
        <dbReference type="EMBL" id="PMD56134.1"/>
    </source>
</evidence>